<dbReference type="InterPro" id="IPR022401">
    <property type="entry name" value="Cysteate_synthase"/>
</dbReference>
<dbReference type="GO" id="GO:0005524">
    <property type="term" value="F:ATP binding"/>
    <property type="evidence" value="ECO:0007669"/>
    <property type="project" value="TreeGrafter"/>
</dbReference>
<evidence type="ECO:0000256" key="4">
    <source>
        <dbReference type="ARBA" id="ARBA00022898"/>
    </source>
</evidence>
<reference evidence="7" key="1">
    <citation type="submission" date="2023-06" db="EMBL/GenBank/DDBJ databases">
        <title>Genome sequence of Methancorpusculaceae sp. Ag1.</title>
        <authorList>
            <person name="Protasov E."/>
            <person name="Platt K."/>
            <person name="Poehlein A."/>
            <person name="Daniel R."/>
            <person name="Brune A."/>
        </authorList>
    </citation>
    <scope>NUCLEOTIDE SEQUENCE</scope>
    <source>
        <strain evidence="7">Ag1</strain>
    </source>
</reference>
<evidence type="ECO:0000256" key="2">
    <source>
        <dbReference type="ARBA" id="ARBA00022545"/>
    </source>
</evidence>
<evidence type="ECO:0000313" key="8">
    <source>
        <dbReference type="Proteomes" id="UP001273136"/>
    </source>
</evidence>
<proteinExistence type="predicted"/>
<evidence type="ECO:0000259" key="6">
    <source>
        <dbReference type="Pfam" id="PF00291"/>
    </source>
</evidence>
<dbReference type="Pfam" id="PF00291">
    <property type="entry name" value="PALP"/>
    <property type="match status" value="1"/>
</dbReference>
<keyword evidence="3" id="KW-0808">Transferase</keyword>
<dbReference type="GO" id="GO:0003941">
    <property type="term" value="F:L-serine ammonia-lyase activity"/>
    <property type="evidence" value="ECO:0007669"/>
    <property type="project" value="TreeGrafter"/>
</dbReference>
<dbReference type="AlphaFoldDB" id="A0AAE4MEB8"/>
<dbReference type="GO" id="GO:0030378">
    <property type="term" value="F:serine racemase activity"/>
    <property type="evidence" value="ECO:0007669"/>
    <property type="project" value="TreeGrafter"/>
</dbReference>
<evidence type="ECO:0000256" key="5">
    <source>
        <dbReference type="NCBIfam" id="TIGR03844"/>
    </source>
</evidence>
<dbReference type="GO" id="GO:0018114">
    <property type="term" value="F:threonine racemase activity"/>
    <property type="evidence" value="ECO:0007669"/>
    <property type="project" value="TreeGrafter"/>
</dbReference>
<evidence type="ECO:0000256" key="1">
    <source>
        <dbReference type="ARBA" id="ARBA00001933"/>
    </source>
</evidence>
<organism evidence="7 8">
    <name type="scientific">Methanorbis furvi</name>
    <dbReference type="NCBI Taxonomy" id="3028299"/>
    <lineage>
        <taxon>Archaea</taxon>
        <taxon>Methanobacteriati</taxon>
        <taxon>Methanobacteriota</taxon>
        <taxon>Stenosarchaea group</taxon>
        <taxon>Methanomicrobia</taxon>
        <taxon>Methanomicrobiales</taxon>
        <taxon>Methanocorpusculaceae</taxon>
        <taxon>Methanorbis</taxon>
    </lineage>
</organism>
<evidence type="ECO:0000313" key="7">
    <source>
        <dbReference type="EMBL" id="MDV0442619.1"/>
    </source>
</evidence>
<evidence type="ECO:0000256" key="3">
    <source>
        <dbReference type="ARBA" id="ARBA00022679"/>
    </source>
</evidence>
<dbReference type="PANTHER" id="PTHR43050:SF1">
    <property type="entry name" value="SERINE RACEMASE"/>
    <property type="match status" value="1"/>
</dbReference>
<dbReference type="Proteomes" id="UP001273136">
    <property type="component" value="Unassembled WGS sequence"/>
</dbReference>
<feature type="domain" description="Tryptophan synthase beta chain-like PALP" evidence="6">
    <location>
        <begin position="95"/>
        <end position="384"/>
    </location>
</feature>
<keyword evidence="8" id="KW-1185">Reference proteome</keyword>
<dbReference type="GO" id="GO:0030170">
    <property type="term" value="F:pyridoxal phosphate binding"/>
    <property type="evidence" value="ECO:0007669"/>
    <property type="project" value="UniProtKB-UniRule"/>
</dbReference>
<dbReference type="GO" id="GO:0019295">
    <property type="term" value="P:coenzyme M biosynthetic process"/>
    <property type="evidence" value="ECO:0007669"/>
    <property type="project" value="UniProtKB-KW"/>
</dbReference>
<gene>
    <name evidence="7" type="ORF">McpAg1_18770</name>
</gene>
<dbReference type="GO" id="GO:0000287">
    <property type="term" value="F:magnesium ion binding"/>
    <property type="evidence" value="ECO:0007669"/>
    <property type="project" value="TreeGrafter"/>
</dbReference>
<dbReference type="EC" id="2.5.1.76" evidence="5"/>
<keyword evidence="2" id="KW-0174">Coenzyme M biosynthesis</keyword>
<keyword evidence="4" id="KW-0663">Pyridoxal phosphate</keyword>
<comment type="caution">
    <text evidence="7">The sequence shown here is derived from an EMBL/GenBank/DDBJ whole genome shotgun (WGS) entry which is preliminary data.</text>
</comment>
<dbReference type="InterPro" id="IPR036052">
    <property type="entry name" value="TrpB-like_PALP_sf"/>
</dbReference>
<dbReference type="RefSeq" id="WP_338095043.1">
    <property type="nucleotide sequence ID" value="NZ_JAWDKA010000015.1"/>
</dbReference>
<dbReference type="PANTHER" id="PTHR43050">
    <property type="entry name" value="SERINE / THREONINE RACEMASE FAMILY MEMBER"/>
    <property type="match status" value="1"/>
</dbReference>
<protein>
    <recommendedName>
        <fullName evidence="5">Cysteate synthase</fullName>
        <ecNumber evidence="5">2.5.1.76</ecNumber>
    </recommendedName>
</protein>
<accession>A0AAE4MEB8</accession>
<sequence>MGEYILRCVSGGEVLPEHYTLSCDKHAGLLRTEYAARQLTVRPELPGIFRYIDWLPVHGVLPTESRPMTFQSEELCRELGLPNLWVTFTGYYPERQCLVPTGSFKELEALPTTVRLSENGGGTLVVASAGNTGRAFAEMAARFETPVVIVVPEDATKNLWTVAEPKNPEKIKLVAVRGDYTDAIRVADKITEKAGFLPEGGAKNVARRDGMGTVMLDAAITIGRMPDHYFQAIGSGTGGISAWEAAMRLWEDGRFGSAVPKLHLAQNAPFVPMVNAWKEKRSQVLETDMPNAAEAIRQVSAHVLTNREPAYSIPGGVFEAMMYCGGNMYAVENEDAADAGRLFADAECGIDLDPAAEVATAALISAVESGAVDRSSTITLNITGGGYARAREDFSLSRVPVAFTVNADEVPEL</sequence>
<dbReference type="Gene3D" id="3.40.50.1100">
    <property type="match status" value="2"/>
</dbReference>
<dbReference type="NCBIfam" id="TIGR03844">
    <property type="entry name" value="cysteate_syn"/>
    <property type="match status" value="1"/>
</dbReference>
<dbReference type="GO" id="GO:0070179">
    <property type="term" value="P:D-serine biosynthetic process"/>
    <property type="evidence" value="ECO:0007669"/>
    <property type="project" value="TreeGrafter"/>
</dbReference>
<dbReference type="InterPro" id="IPR001926">
    <property type="entry name" value="TrpB-like_PALP"/>
</dbReference>
<name>A0AAE4MEB8_9EURY</name>
<comment type="cofactor">
    <cofactor evidence="1">
        <name>pyridoxal 5'-phosphate</name>
        <dbReference type="ChEBI" id="CHEBI:597326"/>
    </cofactor>
</comment>
<dbReference type="GO" id="GO:0044686">
    <property type="term" value="F:cysteate synthase activity"/>
    <property type="evidence" value="ECO:0007669"/>
    <property type="project" value="UniProtKB-EC"/>
</dbReference>
<dbReference type="SUPFAM" id="SSF53686">
    <property type="entry name" value="Tryptophan synthase beta subunit-like PLP-dependent enzymes"/>
    <property type="match status" value="1"/>
</dbReference>
<dbReference type="EMBL" id="JAWDKA010000015">
    <property type="protein sequence ID" value="MDV0442619.1"/>
    <property type="molecule type" value="Genomic_DNA"/>
</dbReference>